<name>A0ABX4J131_9HYPH</name>
<organism evidence="1 2">
    <name type="scientific">Rhizobium anhuiense</name>
    <dbReference type="NCBI Taxonomy" id="1184720"/>
    <lineage>
        <taxon>Bacteria</taxon>
        <taxon>Pseudomonadati</taxon>
        <taxon>Pseudomonadota</taxon>
        <taxon>Alphaproteobacteria</taxon>
        <taxon>Hyphomicrobiales</taxon>
        <taxon>Rhizobiaceae</taxon>
        <taxon>Rhizobium/Agrobacterium group</taxon>
        <taxon>Rhizobium</taxon>
    </lineage>
</organism>
<accession>A0ABX4J131</accession>
<dbReference type="EMBL" id="NWSL01000036">
    <property type="protein sequence ID" value="PDS47838.1"/>
    <property type="molecule type" value="Genomic_DNA"/>
</dbReference>
<sequence>MVDQASRLDNWLVRLKNLCDMGDGEALNFYLQRTKRKFPEWKQMYAPEFEALEQAAARLEEFDEQHGRGASLNLDHRTVIQALSVEGHRYRLGMAENARQFREPQPV</sequence>
<comment type="caution">
    <text evidence="1">The sequence shown here is derived from an EMBL/GenBank/DDBJ whole genome shotgun (WGS) entry which is preliminary data.</text>
</comment>
<proteinExistence type="predicted"/>
<protein>
    <submittedName>
        <fullName evidence="1">Uncharacterized protein</fullName>
    </submittedName>
</protein>
<reference evidence="1 2" key="1">
    <citation type="submission" date="2017-09" db="EMBL/GenBank/DDBJ databases">
        <title>Comparative genomics of rhizobia isolated from Phaseolus vulgaris in China.</title>
        <authorList>
            <person name="Tong W."/>
        </authorList>
    </citation>
    <scope>NUCLEOTIDE SEQUENCE [LARGE SCALE GENOMIC DNA]</scope>
    <source>
        <strain evidence="1 2">Y27</strain>
    </source>
</reference>
<evidence type="ECO:0000313" key="1">
    <source>
        <dbReference type="EMBL" id="PDS47838.1"/>
    </source>
</evidence>
<keyword evidence="2" id="KW-1185">Reference proteome</keyword>
<dbReference type="RefSeq" id="WP_097545200.1">
    <property type="nucleotide sequence ID" value="NZ_NWSK01000031.1"/>
</dbReference>
<dbReference type="Proteomes" id="UP000219972">
    <property type="component" value="Unassembled WGS sequence"/>
</dbReference>
<evidence type="ECO:0000313" key="2">
    <source>
        <dbReference type="Proteomes" id="UP000219972"/>
    </source>
</evidence>
<gene>
    <name evidence="1" type="ORF">CO662_32895</name>
</gene>